<dbReference type="GO" id="GO:0005304">
    <property type="term" value="F:L-valine transmembrane transporter activity"/>
    <property type="evidence" value="ECO:0007669"/>
    <property type="project" value="TreeGrafter"/>
</dbReference>
<proteinExistence type="predicted"/>
<accession>A3TT30</accession>
<dbReference type="InterPro" id="IPR003439">
    <property type="entry name" value="ABC_transporter-like_ATP-bd"/>
</dbReference>
<dbReference type="Proteomes" id="UP000004318">
    <property type="component" value="Unassembled WGS sequence"/>
</dbReference>
<dbReference type="GO" id="GO:0005886">
    <property type="term" value="C:plasma membrane"/>
    <property type="evidence" value="ECO:0007669"/>
    <property type="project" value="TreeGrafter"/>
</dbReference>
<keyword evidence="3" id="KW-0067">ATP-binding</keyword>
<evidence type="ECO:0000256" key="2">
    <source>
        <dbReference type="ARBA" id="ARBA00022741"/>
    </source>
</evidence>
<comment type="caution">
    <text evidence="5">The sequence shown here is derived from an EMBL/GenBank/DDBJ whole genome shotgun (WGS) entry which is preliminary data.</text>
</comment>
<dbReference type="EMBL" id="AAMO01000001">
    <property type="protein sequence ID" value="EAQ04807.1"/>
    <property type="molecule type" value="Genomic_DNA"/>
</dbReference>
<dbReference type="PROSITE" id="PS50893">
    <property type="entry name" value="ABC_TRANSPORTER_2"/>
    <property type="match status" value="1"/>
</dbReference>
<keyword evidence="6" id="KW-1185">Reference proteome</keyword>
<organism evidence="5 6">
    <name type="scientific">Pseudooceanicola batsensis (strain ATCC BAA-863 / DSM 15984 / KCTC 12145 / HTCC2597)</name>
    <name type="common">Oceanicola batsensis</name>
    <dbReference type="NCBI Taxonomy" id="252305"/>
    <lineage>
        <taxon>Bacteria</taxon>
        <taxon>Pseudomonadati</taxon>
        <taxon>Pseudomonadota</taxon>
        <taxon>Alphaproteobacteria</taxon>
        <taxon>Rhodobacterales</taxon>
        <taxon>Paracoccaceae</taxon>
        <taxon>Pseudooceanicola</taxon>
    </lineage>
</organism>
<evidence type="ECO:0000256" key="3">
    <source>
        <dbReference type="ARBA" id="ARBA00022840"/>
    </source>
</evidence>
<dbReference type="HOGENOM" id="CLU_000604_1_2_5"/>
<dbReference type="OrthoDB" id="9806149at2"/>
<gene>
    <name evidence="5" type="ORF">OB2597_05975</name>
</gene>
<dbReference type="PROSITE" id="PS00211">
    <property type="entry name" value="ABC_TRANSPORTER_1"/>
    <property type="match status" value="1"/>
</dbReference>
<dbReference type="AlphaFoldDB" id="A3TT30"/>
<dbReference type="RefSeq" id="WP_009805424.1">
    <property type="nucleotide sequence ID" value="NZ_CH724131.1"/>
</dbReference>
<dbReference type="GO" id="GO:0015188">
    <property type="term" value="F:L-isoleucine transmembrane transporter activity"/>
    <property type="evidence" value="ECO:0007669"/>
    <property type="project" value="TreeGrafter"/>
</dbReference>
<dbReference type="GO" id="GO:0005524">
    <property type="term" value="F:ATP binding"/>
    <property type="evidence" value="ECO:0007669"/>
    <property type="project" value="UniProtKB-KW"/>
</dbReference>
<dbReference type="GO" id="GO:0016887">
    <property type="term" value="F:ATP hydrolysis activity"/>
    <property type="evidence" value="ECO:0007669"/>
    <property type="project" value="InterPro"/>
</dbReference>
<evidence type="ECO:0000256" key="1">
    <source>
        <dbReference type="ARBA" id="ARBA00022448"/>
    </source>
</evidence>
<reference evidence="5 6" key="1">
    <citation type="journal article" date="2010" name="J. Bacteriol.">
        <title>Genome sequences of Oceanicola granulosus HTCC2516(T) and Oceanicola batsensis HTCC2597(TDelta).</title>
        <authorList>
            <person name="Thrash J.C."/>
            <person name="Cho J.C."/>
            <person name="Vergin K.L."/>
            <person name="Giovannoni S.J."/>
        </authorList>
    </citation>
    <scope>NUCLEOTIDE SEQUENCE [LARGE SCALE GENOMIC DNA]</scope>
    <source>
        <strain evidence="6">ATCC BAA-863 / DSM 15984 / KCTC 12145 / HTCC2597</strain>
    </source>
</reference>
<dbReference type="GO" id="GO:0015808">
    <property type="term" value="P:L-alanine transport"/>
    <property type="evidence" value="ECO:0007669"/>
    <property type="project" value="TreeGrafter"/>
</dbReference>
<keyword evidence="2" id="KW-0547">Nucleotide-binding</keyword>
<evidence type="ECO:0000313" key="6">
    <source>
        <dbReference type="Proteomes" id="UP000004318"/>
    </source>
</evidence>
<protein>
    <submittedName>
        <fullName evidence="5">ABC branched chain amino acid transporter, ATPase subunit</fullName>
    </submittedName>
</protein>
<dbReference type="Gene3D" id="3.40.50.300">
    <property type="entry name" value="P-loop containing nucleotide triphosphate hydrolases"/>
    <property type="match status" value="1"/>
</dbReference>
<dbReference type="InterPro" id="IPR003593">
    <property type="entry name" value="AAA+_ATPase"/>
</dbReference>
<dbReference type="InterPro" id="IPR051120">
    <property type="entry name" value="ABC_AA/LPS_Transport"/>
</dbReference>
<keyword evidence="1" id="KW-0813">Transport</keyword>
<dbReference type="GO" id="GO:1903806">
    <property type="term" value="P:L-isoleucine import across plasma membrane"/>
    <property type="evidence" value="ECO:0007669"/>
    <property type="project" value="TreeGrafter"/>
</dbReference>
<evidence type="ECO:0000313" key="5">
    <source>
        <dbReference type="EMBL" id="EAQ04807.1"/>
    </source>
</evidence>
<dbReference type="GO" id="GO:0015192">
    <property type="term" value="F:L-phenylalanine transmembrane transporter activity"/>
    <property type="evidence" value="ECO:0007669"/>
    <property type="project" value="TreeGrafter"/>
</dbReference>
<dbReference type="Pfam" id="PF00005">
    <property type="entry name" value="ABC_tran"/>
    <property type="match status" value="1"/>
</dbReference>
<feature type="domain" description="ABC transporter" evidence="4">
    <location>
        <begin position="5"/>
        <end position="250"/>
    </location>
</feature>
<dbReference type="eggNOG" id="COG0411">
    <property type="taxonomic scope" value="Bacteria"/>
</dbReference>
<dbReference type="InterPro" id="IPR017871">
    <property type="entry name" value="ABC_transporter-like_CS"/>
</dbReference>
<dbReference type="InterPro" id="IPR027417">
    <property type="entry name" value="P-loop_NTPase"/>
</dbReference>
<sequence length="255" mass="27905">MTTLLEAKGVFLNYGAIPVLKNIDLELIQGERLVIIGPNGAGKTTLFKVLSGELPPTKGAVRMGDDDVSRHTGFRRVRRGVGRSFQVARVFLEMTVLDNVAVSVEARHGHEGRGAGFFRISTSPEVMDEAVGLLAHLGLSAQQNTLASELSHGDRKRLELAMILALRPRILMLDEPTAGMSPTDRAAAVDLIDRIVTENNITLILTEHDMGVVFQLGTRLSVLHYGELVVSGAPEEVRKNLLVREIYLGRNSRHD</sequence>
<dbReference type="STRING" id="252305.OB2597_05975"/>
<dbReference type="GO" id="GO:1903805">
    <property type="term" value="P:L-valine import across plasma membrane"/>
    <property type="evidence" value="ECO:0007669"/>
    <property type="project" value="TreeGrafter"/>
</dbReference>
<name>A3TT30_PSEBH</name>
<dbReference type="PANTHER" id="PTHR45772">
    <property type="entry name" value="CONSERVED COMPONENT OF ABC TRANSPORTER FOR NATURAL AMINO ACIDS-RELATED"/>
    <property type="match status" value="1"/>
</dbReference>
<dbReference type="SMART" id="SM00382">
    <property type="entry name" value="AAA"/>
    <property type="match status" value="1"/>
</dbReference>
<dbReference type="SUPFAM" id="SSF52540">
    <property type="entry name" value="P-loop containing nucleoside triphosphate hydrolases"/>
    <property type="match status" value="1"/>
</dbReference>
<evidence type="ECO:0000259" key="4">
    <source>
        <dbReference type="PROSITE" id="PS50893"/>
    </source>
</evidence>
<dbReference type="PANTHER" id="PTHR45772:SF7">
    <property type="entry name" value="AMINO ACID ABC TRANSPORTER ATP-BINDING PROTEIN"/>
    <property type="match status" value="1"/>
</dbReference>
<dbReference type="GO" id="GO:0042941">
    <property type="term" value="P:D-alanine transmembrane transport"/>
    <property type="evidence" value="ECO:0007669"/>
    <property type="project" value="TreeGrafter"/>
</dbReference>